<protein>
    <submittedName>
        <fullName evidence="3">P2X purinoceptor 7</fullName>
    </submittedName>
</protein>
<dbReference type="GO" id="GO:0005216">
    <property type="term" value="F:monoatomic ion channel activity"/>
    <property type="evidence" value="ECO:0007669"/>
    <property type="project" value="InterPro"/>
</dbReference>
<dbReference type="GO" id="GO:0001614">
    <property type="term" value="F:purinergic nucleotide receptor activity"/>
    <property type="evidence" value="ECO:0007669"/>
    <property type="project" value="InterPro"/>
</dbReference>
<name>A0A9Q1BT96_HOLLE</name>
<evidence type="ECO:0000259" key="1">
    <source>
        <dbReference type="Pfam" id="PF20478"/>
    </source>
</evidence>
<gene>
    <name evidence="3" type="ORF">HOLleu_25877</name>
</gene>
<sequence>MIAGALDSMGLRIRQALRGGMHRIDQERIERRRRHGLHRREYRVAGPNALWHIDGNHKLIRWRFVIHGEIDGFSRLPVFLDCHTDNKASSMMASFRMSLECLRKFGQIMEVTMLRFVSSCCMQEVPLSLVGVFITRELSGFGEMFFRHPEDLQGMVVLEDPHGDEPENDVEWCRCGHCRDMPTDIESVCCRRRVGACVTSNAHFGSLIIDPGALGLAMAQRMDLQLGDRPGNNAYRHAAYKSYIYWKCGPTRRHNKVIIPACAVWKIRDGYPSEDGRYTGFRINRL</sequence>
<dbReference type="OrthoDB" id="5985113at2759"/>
<dbReference type="GO" id="GO:0005524">
    <property type="term" value="F:ATP binding"/>
    <property type="evidence" value="ECO:0007669"/>
    <property type="project" value="InterPro"/>
</dbReference>
<dbReference type="GO" id="GO:0016020">
    <property type="term" value="C:membrane"/>
    <property type="evidence" value="ECO:0007669"/>
    <property type="project" value="InterPro"/>
</dbReference>
<keyword evidence="4" id="KW-1185">Reference proteome</keyword>
<accession>A0A9Q1BT96</accession>
<dbReference type="EMBL" id="JAIZAY010000012">
    <property type="protein sequence ID" value="KAJ8032365.1"/>
    <property type="molecule type" value="Genomic_DNA"/>
</dbReference>
<dbReference type="Proteomes" id="UP001152320">
    <property type="component" value="Chromosome 12"/>
</dbReference>
<feature type="domain" description="P2X purinoreceptor 7 intracellular" evidence="1">
    <location>
        <begin position="153"/>
        <end position="282"/>
    </location>
</feature>
<reference evidence="3" key="1">
    <citation type="submission" date="2021-10" db="EMBL/GenBank/DDBJ databases">
        <title>Tropical sea cucumber genome reveals ecological adaptation and Cuvierian tubules defense mechanism.</title>
        <authorList>
            <person name="Chen T."/>
        </authorList>
    </citation>
    <scope>NUCLEOTIDE SEQUENCE</scope>
    <source>
        <strain evidence="3">Nanhai2018</strain>
        <tissue evidence="3">Muscle</tissue>
    </source>
</reference>
<organism evidence="3 4">
    <name type="scientific">Holothuria leucospilota</name>
    <name type="common">Black long sea cucumber</name>
    <name type="synonym">Mertensiothuria leucospilota</name>
    <dbReference type="NCBI Taxonomy" id="206669"/>
    <lineage>
        <taxon>Eukaryota</taxon>
        <taxon>Metazoa</taxon>
        <taxon>Echinodermata</taxon>
        <taxon>Eleutherozoa</taxon>
        <taxon>Echinozoa</taxon>
        <taxon>Holothuroidea</taxon>
        <taxon>Aspidochirotacea</taxon>
        <taxon>Aspidochirotida</taxon>
        <taxon>Holothuriidae</taxon>
        <taxon>Holothuria</taxon>
    </lineage>
</organism>
<dbReference type="InterPro" id="IPR058913">
    <property type="entry name" value="Integrase_dom_put"/>
</dbReference>
<dbReference type="Pfam" id="PF20478">
    <property type="entry name" value="P2RX7_C"/>
    <property type="match status" value="1"/>
</dbReference>
<evidence type="ECO:0000313" key="3">
    <source>
        <dbReference type="EMBL" id="KAJ8032365.1"/>
    </source>
</evidence>
<dbReference type="Pfam" id="PF24764">
    <property type="entry name" value="rva_4"/>
    <property type="match status" value="1"/>
</dbReference>
<evidence type="ECO:0000259" key="2">
    <source>
        <dbReference type="Pfam" id="PF24764"/>
    </source>
</evidence>
<dbReference type="PRINTS" id="PR01314">
    <property type="entry name" value="P2X7RECEPTOR"/>
</dbReference>
<evidence type="ECO:0000313" key="4">
    <source>
        <dbReference type="Proteomes" id="UP001152320"/>
    </source>
</evidence>
<comment type="caution">
    <text evidence="3">The sequence shown here is derived from an EMBL/GenBank/DDBJ whole genome shotgun (WGS) entry which is preliminary data.</text>
</comment>
<dbReference type="PANTHER" id="PTHR36981:SF3">
    <property type="entry name" value="UBIQUITIN-LIKE PROTEASE FAMILY PROFILE DOMAIN-CONTAINING PROTEIN"/>
    <property type="match status" value="1"/>
</dbReference>
<proteinExistence type="predicted"/>
<dbReference type="AlphaFoldDB" id="A0A9Q1BT96"/>
<feature type="domain" description="Integrase core" evidence="2">
    <location>
        <begin position="42"/>
        <end position="99"/>
    </location>
</feature>
<dbReference type="InterPro" id="IPR003050">
    <property type="entry name" value="P2X7_purinoceptor"/>
</dbReference>
<dbReference type="PANTHER" id="PTHR36981">
    <property type="entry name" value="ZGC:195170"/>
    <property type="match status" value="1"/>
</dbReference>
<dbReference type="InterPro" id="IPR046815">
    <property type="entry name" value="P2RX7_C"/>
</dbReference>